<dbReference type="AlphaFoldDB" id="B9E5L6"/>
<name>B9E5L6_CLOK1</name>
<evidence type="ECO:0000259" key="7">
    <source>
        <dbReference type="PROSITE" id="PS51898"/>
    </source>
</evidence>
<dbReference type="PANTHER" id="PTHR30349:SF41">
    <property type="entry name" value="INTEGRASE_RECOMBINASE PROTEIN MJ0367-RELATED"/>
    <property type="match status" value="1"/>
</dbReference>
<comment type="similarity">
    <text evidence="2">Belongs to the 'phage' integrase family.</text>
</comment>
<proteinExistence type="inferred from homology"/>
<evidence type="ECO:0000313" key="10">
    <source>
        <dbReference type="Proteomes" id="UP000007969"/>
    </source>
</evidence>
<dbReference type="Gene3D" id="1.10.443.10">
    <property type="entry name" value="Intergrase catalytic core"/>
    <property type="match status" value="1"/>
</dbReference>
<dbReference type="InterPro" id="IPR002104">
    <property type="entry name" value="Integrase_catalytic"/>
</dbReference>
<dbReference type="InterPro" id="IPR010998">
    <property type="entry name" value="Integrase_recombinase_N"/>
</dbReference>
<evidence type="ECO:0000256" key="3">
    <source>
        <dbReference type="ARBA" id="ARBA00022908"/>
    </source>
</evidence>
<keyword evidence="5" id="KW-0233">DNA recombination</keyword>
<dbReference type="Pfam" id="PF02899">
    <property type="entry name" value="Phage_int_SAM_1"/>
    <property type="match status" value="1"/>
</dbReference>
<dbReference type="InterPro" id="IPR011010">
    <property type="entry name" value="DNA_brk_join_enz"/>
</dbReference>
<accession>B9E5L6</accession>
<keyword evidence="4 6" id="KW-0238">DNA-binding</keyword>
<feature type="domain" description="Core-binding (CB)" evidence="8">
    <location>
        <begin position="8"/>
        <end position="95"/>
    </location>
</feature>
<gene>
    <name evidence="9" type="ordered locus">CKR_2740</name>
</gene>
<evidence type="ECO:0000259" key="8">
    <source>
        <dbReference type="PROSITE" id="PS51900"/>
    </source>
</evidence>
<dbReference type="SUPFAM" id="SSF56349">
    <property type="entry name" value="DNA breaking-rejoining enzymes"/>
    <property type="match status" value="1"/>
</dbReference>
<sequence>MKGRDIMILLKAAVNQYKKYLINTEKSKETITGYSNHLKRMESYLIEKFNYPPYLQDITLTNLEEYLDSQLARGLAQASRSKSYYIIRSFYNYCCRKELVEKNIALNLEPIKVKRKERTYLTKNEVIVLVQKMENELIKTIVMAIYHTGMRISECTNLKIKSVDFKNKVIHIIGGKGNKDRDIPISDTLNKILTKYIKNERLEVNSNYFFATKASGRISPQHINRQINETVKRLGWEKHVSAHILRHSFASKLIQQEVNLVKIQKLLGHSDLRVTSIYTHTSKEELRQAVNVI</sequence>
<evidence type="ECO:0000256" key="5">
    <source>
        <dbReference type="ARBA" id="ARBA00023172"/>
    </source>
</evidence>
<dbReference type="InterPro" id="IPR004107">
    <property type="entry name" value="Integrase_SAM-like_N"/>
</dbReference>
<dbReference type="GO" id="GO:0006310">
    <property type="term" value="P:DNA recombination"/>
    <property type="evidence" value="ECO:0007669"/>
    <property type="project" value="UniProtKB-KW"/>
</dbReference>
<dbReference type="InterPro" id="IPR050090">
    <property type="entry name" value="Tyrosine_recombinase_XerCD"/>
</dbReference>
<dbReference type="Gene3D" id="1.10.150.130">
    <property type="match status" value="1"/>
</dbReference>
<dbReference type="GO" id="GO:0003677">
    <property type="term" value="F:DNA binding"/>
    <property type="evidence" value="ECO:0007669"/>
    <property type="project" value="UniProtKB-UniRule"/>
</dbReference>
<comment type="function">
    <text evidence="1">Site-specific tyrosine recombinase, which acts by catalyzing the cutting and rejoining of the recombining DNA molecules.</text>
</comment>
<evidence type="ECO:0000256" key="4">
    <source>
        <dbReference type="ARBA" id="ARBA00023125"/>
    </source>
</evidence>
<evidence type="ECO:0000313" key="9">
    <source>
        <dbReference type="EMBL" id="BAH07791.1"/>
    </source>
</evidence>
<dbReference type="GO" id="GO:0015074">
    <property type="term" value="P:DNA integration"/>
    <property type="evidence" value="ECO:0007669"/>
    <property type="project" value="UniProtKB-KW"/>
</dbReference>
<protein>
    <recommendedName>
        <fullName evidence="11">Recombinase</fullName>
    </recommendedName>
</protein>
<dbReference type="PROSITE" id="PS51898">
    <property type="entry name" value="TYR_RECOMBINASE"/>
    <property type="match status" value="1"/>
</dbReference>
<dbReference type="KEGG" id="ckr:CKR_2740"/>
<evidence type="ECO:0000256" key="2">
    <source>
        <dbReference type="ARBA" id="ARBA00008857"/>
    </source>
</evidence>
<dbReference type="InterPro" id="IPR013762">
    <property type="entry name" value="Integrase-like_cat_sf"/>
</dbReference>
<dbReference type="InterPro" id="IPR044068">
    <property type="entry name" value="CB"/>
</dbReference>
<evidence type="ECO:0000256" key="1">
    <source>
        <dbReference type="ARBA" id="ARBA00003283"/>
    </source>
</evidence>
<dbReference type="PROSITE" id="PS51900">
    <property type="entry name" value="CB"/>
    <property type="match status" value="1"/>
</dbReference>
<evidence type="ECO:0000256" key="6">
    <source>
        <dbReference type="PROSITE-ProRule" id="PRU01248"/>
    </source>
</evidence>
<keyword evidence="3" id="KW-0229">DNA integration</keyword>
<dbReference type="Pfam" id="PF00589">
    <property type="entry name" value="Phage_integrase"/>
    <property type="match status" value="1"/>
</dbReference>
<dbReference type="PANTHER" id="PTHR30349">
    <property type="entry name" value="PHAGE INTEGRASE-RELATED"/>
    <property type="match status" value="1"/>
</dbReference>
<evidence type="ECO:0008006" key="11">
    <source>
        <dbReference type="Google" id="ProtNLM"/>
    </source>
</evidence>
<feature type="domain" description="Tyr recombinase" evidence="7">
    <location>
        <begin position="116"/>
        <end position="291"/>
    </location>
</feature>
<reference evidence="10" key="1">
    <citation type="submission" date="2005-09" db="EMBL/GenBank/DDBJ databases">
        <title>Complete genome sequence of Clostridium kluyveri and comparative genomics of Clostridia species.</title>
        <authorList>
            <person name="Inui M."/>
            <person name="Nonaka H."/>
            <person name="Shinoda Y."/>
            <person name="Ikenaga Y."/>
            <person name="Abe M."/>
            <person name="Naito K."/>
            <person name="Vertes A.A."/>
            <person name="Yukawa H."/>
        </authorList>
    </citation>
    <scope>NUCLEOTIDE SEQUENCE [LARGE SCALE GENOMIC DNA]</scope>
    <source>
        <strain evidence="10">NBRC 12016</strain>
    </source>
</reference>
<dbReference type="EMBL" id="AP009049">
    <property type="protein sequence ID" value="BAH07791.1"/>
    <property type="molecule type" value="Genomic_DNA"/>
</dbReference>
<organism evidence="9 10">
    <name type="scientific">Clostridium kluyveri (strain NBRC 12016)</name>
    <dbReference type="NCBI Taxonomy" id="583346"/>
    <lineage>
        <taxon>Bacteria</taxon>
        <taxon>Bacillati</taxon>
        <taxon>Bacillota</taxon>
        <taxon>Clostridia</taxon>
        <taxon>Eubacteriales</taxon>
        <taxon>Clostridiaceae</taxon>
        <taxon>Clostridium</taxon>
    </lineage>
</organism>
<dbReference type="HOGENOM" id="CLU_027562_9_2_9"/>
<dbReference type="Proteomes" id="UP000007969">
    <property type="component" value="Chromosome"/>
</dbReference>